<dbReference type="Proteomes" id="UP000828390">
    <property type="component" value="Unassembled WGS sequence"/>
</dbReference>
<gene>
    <name evidence="2" type="ORF">DPMN_159823</name>
</gene>
<protein>
    <submittedName>
        <fullName evidence="2">Uncharacterized protein</fullName>
    </submittedName>
</protein>
<proteinExistence type="predicted"/>
<evidence type="ECO:0000313" key="2">
    <source>
        <dbReference type="EMBL" id="KAH3781914.1"/>
    </source>
</evidence>
<evidence type="ECO:0000256" key="1">
    <source>
        <dbReference type="SAM" id="MobiDB-lite"/>
    </source>
</evidence>
<comment type="caution">
    <text evidence="2">The sequence shown here is derived from an EMBL/GenBank/DDBJ whole genome shotgun (WGS) entry which is preliminary data.</text>
</comment>
<organism evidence="2 3">
    <name type="scientific">Dreissena polymorpha</name>
    <name type="common">Zebra mussel</name>
    <name type="synonym">Mytilus polymorpha</name>
    <dbReference type="NCBI Taxonomy" id="45954"/>
    <lineage>
        <taxon>Eukaryota</taxon>
        <taxon>Metazoa</taxon>
        <taxon>Spiralia</taxon>
        <taxon>Lophotrochozoa</taxon>
        <taxon>Mollusca</taxon>
        <taxon>Bivalvia</taxon>
        <taxon>Autobranchia</taxon>
        <taxon>Heteroconchia</taxon>
        <taxon>Euheterodonta</taxon>
        <taxon>Imparidentia</taxon>
        <taxon>Neoheterodontei</taxon>
        <taxon>Myida</taxon>
        <taxon>Dreissenoidea</taxon>
        <taxon>Dreissenidae</taxon>
        <taxon>Dreissena</taxon>
    </lineage>
</organism>
<evidence type="ECO:0000313" key="3">
    <source>
        <dbReference type="Proteomes" id="UP000828390"/>
    </source>
</evidence>
<feature type="region of interest" description="Disordered" evidence="1">
    <location>
        <begin position="1"/>
        <end position="52"/>
    </location>
</feature>
<sequence length="52" mass="5649">MFEELHSQAPMGLHSVPVRQYPPPANQLLPQVVDGHDAEAGRGTERALGTRS</sequence>
<keyword evidence="3" id="KW-1185">Reference proteome</keyword>
<dbReference type="EMBL" id="JAIWYP010000008">
    <property type="protein sequence ID" value="KAH3781914.1"/>
    <property type="molecule type" value="Genomic_DNA"/>
</dbReference>
<name>A0A9D4EJQ7_DREPO</name>
<accession>A0A9D4EJQ7</accession>
<dbReference type="AlphaFoldDB" id="A0A9D4EJQ7"/>
<reference evidence="2" key="2">
    <citation type="submission" date="2020-11" db="EMBL/GenBank/DDBJ databases">
        <authorList>
            <person name="McCartney M.A."/>
            <person name="Auch B."/>
            <person name="Kono T."/>
            <person name="Mallez S."/>
            <person name="Becker A."/>
            <person name="Gohl D.M."/>
            <person name="Silverstein K.A.T."/>
            <person name="Koren S."/>
            <person name="Bechman K.B."/>
            <person name="Herman A."/>
            <person name="Abrahante J.E."/>
            <person name="Garbe J."/>
        </authorList>
    </citation>
    <scope>NUCLEOTIDE SEQUENCE</scope>
    <source>
        <strain evidence="2">Duluth1</strain>
        <tissue evidence="2">Whole animal</tissue>
    </source>
</reference>
<reference evidence="2" key="1">
    <citation type="journal article" date="2019" name="bioRxiv">
        <title>The Genome of the Zebra Mussel, Dreissena polymorpha: A Resource for Invasive Species Research.</title>
        <authorList>
            <person name="McCartney M.A."/>
            <person name="Auch B."/>
            <person name="Kono T."/>
            <person name="Mallez S."/>
            <person name="Zhang Y."/>
            <person name="Obille A."/>
            <person name="Becker A."/>
            <person name="Abrahante J.E."/>
            <person name="Garbe J."/>
            <person name="Badalamenti J.P."/>
            <person name="Herman A."/>
            <person name="Mangelson H."/>
            <person name="Liachko I."/>
            <person name="Sullivan S."/>
            <person name="Sone E.D."/>
            <person name="Koren S."/>
            <person name="Silverstein K.A.T."/>
            <person name="Beckman K.B."/>
            <person name="Gohl D.M."/>
        </authorList>
    </citation>
    <scope>NUCLEOTIDE SEQUENCE</scope>
    <source>
        <strain evidence="2">Duluth1</strain>
        <tissue evidence="2">Whole animal</tissue>
    </source>
</reference>
<feature type="compositionally biased region" description="Basic and acidic residues" evidence="1">
    <location>
        <begin position="34"/>
        <end position="45"/>
    </location>
</feature>